<organism evidence="2 3">
    <name type="scientific">Schizophyllum amplum</name>
    <dbReference type="NCBI Taxonomy" id="97359"/>
    <lineage>
        <taxon>Eukaryota</taxon>
        <taxon>Fungi</taxon>
        <taxon>Dikarya</taxon>
        <taxon>Basidiomycota</taxon>
        <taxon>Agaricomycotina</taxon>
        <taxon>Agaricomycetes</taxon>
        <taxon>Agaricomycetidae</taxon>
        <taxon>Agaricales</taxon>
        <taxon>Schizophyllaceae</taxon>
        <taxon>Schizophyllum</taxon>
    </lineage>
</organism>
<protein>
    <submittedName>
        <fullName evidence="2">Kinase-like domain-containing protein</fullName>
    </submittedName>
</protein>
<comment type="caution">
    <text evidence="2">The sequence shown here is derived from an EMBL/GenBank/DDBJ whole genome shotgun (WGS) entry which is preliminary data.</text>
</comment>
<evidence type="ECO:0000313" key="2">
    <source>
        <dbReference type="EMBL" id="TRM60740.1"/>
    </source>
</evidence>
<sequence>MDGTRTPPTTHKEALRRLKINAQKEREEYARKRRSPVYWMGLLASSSWRLVRKIICIICSFVWRYTAGRWIYIKVTGRPSHTEAATLRFVKAHTTIPVPTVLAQFSWRSLNYLFMTRAGGVPLEWTWHSLSDLQRQKVVAQLADYVAQLRRLPSPDDERIHSVAGGPVRDSRAYEGPECGPFRDEQHFNLQLRNGLTVEDLSHCCPTLASVHNKRHPIVFTHGDLAPRNIMVAGTKVTALIDWECAGWYPAHWEYCKAFWASFGPDHTSWAAFFPQFIPSFYEEAEADIRLWEERWVPSVRV</sequence>
<dbReference type="AlphaFoldDB" id="A0A550C7G2"/>
<dbReference type="InterPro" id="IPR002575">
    <property type="entry name" value="Aminoglycoside_PTrfase"/>
</dbReference>
<dbReference type="Proteomes" id="UP000320762">
    <property type="component" value="Unassembled WGS sequence"/>
</dbReference>
<dbReference type="CDD" id="cd05120">
    <property type="entry name" value="APH_ChoK_like"/>
    <property type="match status" value="1"/>
</dbReference>
<evidence type="ECO:0000259" key="1">
    <source>
        <dbReference type="Pfam" id="PF01636"/>
    </source>
</evidence>
<name>A0A550C7G2_9AGAR</name>
<reference evidence="2 3" key="1">
    <citation type="journal article" date="2019" name="New Phytol.">
        <title>Comparative genomics reveals unique wood-decay strategies and fruiting body development in the Schizophyllaceae.</title>
        <authorList>
            <person name="Almasi E."/>
            <person name="Sahu N."/>
            <person name="Krizsan K."/>
            <person name="Balint B."/>
            <person name="Kovacs G.M."/>
            <person name="Kiss B."/>
            <person name="Cseklye J."/>
            <person name="Drula E."/>
            <person name="Henrissat B."/>
            <person name="Nagy I."/>
            <person name="Chovatia M."/>
            <person name="Adam C."/>
            <person name="LaButti K."/>
            <person name="Lipzen A."/>
            <person name="Riley R."/>
            <person name="Grigoriev I.V."/>
            <person name="Nagy L.G."/>
        </authorList>
    </citation>
    <scope>NUCLEOTIDE SEQUENCE [LARGE SCALE GENOMIC DNA]</scope>
    <source>
        <strain evidence="2 3">NL-1724</strain>
    </source>
</reference>
<accession>A0A550C7G2</accession>
<evidence type="ECO:0000313" key="3">
    <source>
        <dbReference type="Proteomes" id="UP000320762"/>
    </source>
</evidence>
<dbReference type="InterPro" id="IPR051678">
    <property type="entry name" value="AGP_Transferase"/>
</dbReference>
<dbReference type="Gene3D" id="3.90.1200.10">
    <property type="match status" value="1"/>
</dbReference>
<dbReference type="EMBL" id="VDMD01000020">
    <property type="protein sequence ID" value="TRM60740.1"/>
    <property type="molecule type" value="Genomic_DNA"/>
</dbReference>
<dbReference type="GO" id="GO:0016301">
    <property type="term" value="F:kinase activity"/>
    <property type="evidence" value="ECO:0007669"/>
    <property type="project" value="UniProtKB-KW"/>
</dbReference>
<dbReference type="PANTHER" id="PTHR21310">
    <property type="entry name" value="AMINOGLYCOSIDE PHOSPHOTRANSFERASE-RELATED-RELATED"/>
    <property type="match status" value="1"/>
</dbReference>
<keyword evidence="2" id="KW-0808">Transferase</keyword>
<dbReference type="SUPFAM" id="SSF56112">
    <property type="entry name" value="Protein kinase-like (PK-like)"/>
    <property type="match status" value="1"/>
</dbReference>
<keyword evidence="3" id="KW-1185">Reference proteome</keyword>
<dbReference type="Pfam" id="PF01636">
    <property type="entry name" value="APH"/>
    <property type="match status" value="1"/>
</dbReference>
<gene>
    <name evidence="2" type="ORF">BD626DRAFT_121440</name>
</gene>
<feature type="domain" description="Aminoglycoside phosphotransferase" evidence="1">
    <location>
        <begin position="81"/>
        <end position="271"/>
    </location>
</feature>
<dbReference type="InterPro" id="IPR011009">
    <property type="entry name" value="Kinase-like_dom_sf"/>
</dbReference>
<dbReference type="STRING" id="97359.A0A550C7G2"/>
<dbReference type="PANTHER" id="PTHR21310:SF15">
    <property type="entry name" value="AMINOGLYCOSIDE PHOSPHOTRANSFERASE DOMAIN-CONTAINING PROTEIN"/>
    <property type="match status" value="1"/>
</dbReference>
<dbReference type="OrthoDB" id="8300194at2759"/>
<proteinExistence type="predicted"/>
<keyword evidence="2" id="KW-0418">Kinase</keyword>